<sequence>MRTSVILAAAVLISSSAAPAPAFADDEAAPAPPPAAHHVRYVVSADAPIFSYIYYREVDPPTWSDYSHNPYEFSPRADVTVGPNQPWVFDTTLNDPNLWATVMVQSGEAPNFKTPAFKCRLEVDGAVVKEGSGPRGALCSIRNW</sequence>
<proteinExistence type="predicted"/>
<evidence type="ECO:0000256" key="1">
    <source>
        <dbReference type="SAM" id="SignalP"/>
    </source>
</evidence>
<accession>A0A8H2JBJ4</accession>
<dbReference type="EMBL" id="CP062008">
    <property type="protein sequence ID" value="QPG70800.1"/>
    <property type="molecule type" value="Genomic_DNA"/>
</dbReference>
<dbReference type="AlphaFoldDB" id="A0A8H2JBJ4"/>
<feature type="chain" id="PRO_5044690192" description="Secreted protein" evidence="1">
    <location>
        <begin position="25"/>
        <end position="144"/>
    </location>
</feature>
<dbReference type="KEGG" id="mmuc:C1S78_007545"/>
<dbReference type="InterPro" id="IPR016793">
    <property type="entry name" value="UCP021591"/>
</dbReference>
<feature type="signal peptide" evidence="1">
    <location>
        <begin position="1"/>
        <end position="24"/>
    </location>
</feature>
<organism evidence="3">
    <name type="scientific">Mycolicibacterium mucogenicum DSM 44124</name>
    <dbReference type="NCBI Taxonomy" id="1226753"/>
    <lineage>
        <taxon>Bacteria</taxon>
        <taxon>Bacillati</taxon>
        <taxon>Actinomycetota</taxon>
        <taxon>Actinomycetes</taxon>
        <taxon>Mycobacteriales</taxon>
        <taxon>Mycobacteriaceae</taxon>
        <taxon>Mycolicibacterium</taxon>
    </lineage>
</organism>
<evidence type="ECO:0008006" key="5">
    <source>
        <dbReference type="Google" id="ProtNLM"/>
    </source>
</evidence>
<reference evidence="2 4" key="3">
    <citation type="journal article" date="2019" name="Sci. Rep.">
        <title>Insight into the biology of Mycobacterium mucogenicum and Mycobacterium neoaurum clade members.</title>
        <authorList>
            <person name="Behra P.R.K."/>
            <person name="Pettersson B.M.F."/>
            <person name="Ramesh M."/>
            <person name="Dasgupta S."/>
            <person name="Kirsebom L.A."/>
        </authorList>
    </citation>
    <scope>NUCLEOTIDE SEQUENCE [LARGE SCALE GENOMIC DNA]</scope>
    <source>
        <strain evidence="2 4">DSM 44124</strain>
    </source>
</reference>
<dbReference type="GeneID" id="76724756"/>
<dbReference type="EMBL" id="POTL01000001">
    <property type="protein sequence ID" value="TLH52226.1"/>
    <property type="molecule type" value="Genomic_DNA"/>
</dbReference>
<protein>
    <recommendedName>
        <fullName evidence="5">Secreted protein</fullName>
    </recommendedName>
</protein>
<evidence type="ECO:0000313" key="2">
    <source>
        <dbReference type="EMBL" id="QPG70800.1"/>
    </source>
</evidence>
<name>A0A8H2JBJ4_MYCMU</name>
<evidence type="ECO:0000313" key="3">
    <source>
        <dbReference type="EMBL" id="TLH52226.1"/>
    </source>
</evidence>
<reference evidence="2 4" key="2">
    <citation type="journal article" date="2019" name="BMC Evol. Biol.">
        <title>Comparative genomics of Mycobacterium mucogenicum and Mycobacterium neoaurum clade members emphasizing tRNA and non-coding RNA.</title>
        <authorList>
            <person name="Behra P.R.K."/>
            <person name="Pettersson B.M.F."/>
            <person name="Das S."/>
            <person name="Dasgupta S."/>
            <person name="Kirsebom L.A."/>
        </authorList>
    </citation>
    <scope>NUCLEOTIDE SEQUENCE [LARGE SCALE GENOMIC DNA]</scope>
    <source>
        <strain evidence="2 4">DSM 44124</strain>
    </source>
</reference>
<keyword evidence="4" id="KW-1185">Reference proteome</keyword>
<gene>
    <name evidence="2" type="ORF">C1S78_007545</name>
    <name evidence="3" type="ORF">C1S78_07540</name>
</gene>
<reference evidence="3" key="1">
    <citation type="submission" date="2018-01" db="EMBL/GenBank/DDBJ databases">
        <title>Comparative genomics of Mycobacterium mucogenicum and Mycobacterium neoaurum clade members emphasizing tRNA and non-coding RNA.</title>
        <authorList>
            <person name="Behra P.R.K."/>
            <person name="Pettersson B.M.F."/>
            <person name="Das S."/>
            <person name="Dasgupta S."/>
            <person name="Kirsebom L.A."/>
        </authorList>
    </citation>
    <scope>NUCLEOTIDE SEQUENCE</scope>
    <source>
        <strain evidence="3">DSM 44124</strain>
    </source>
</reference>
<dbReference type="Proteomes" id="UP000309231">
    <property type="component" value="Chromosome"/>
</dbReference>
<dbReference type="RefSeq" id="WP_029119316.1">
    <property type="nucleotide sequence ID" value="NZ_ANBS01000034.1"/>
</dbReference>
<evidence type="ECO:0000313" key="4">
    <source>
        <dbReference type="Proteomes" id="UP000309231"/>
    </source>
</evidence>
<keyword evidence="1" id="KW-0732">Signal</keyword>
<dbReference type="PIRSF" id="PIRSF021591">
    <property type="entry name" value="UCP021591"/>
    <property type="match status" value="1"/>
</dbReference>